<dbReference type="EMBL" id="CADEHS020000642">
    <property type="protein sequence ID" value="CAG9955951.1"/>
    <property type="molecule type" value="Genomic_DNA"/>
</dbReference>
<proteinExistence type="predicted"/>
<name>A0ACA9UR35_BIOOC</name>
<comment type="caution">
    <text evidence="1">The sequence shown here is derived from an EMBL/GenBank/DDBJ whole genome shotgun (WGS) entry which is preliminary data.</text>
</comment>
<accession>A0ACA9UR35</accession>
<protein>
    <submittedName>
        <fullName evidence="1">Uncharacterized protein</fullName>
    </submittedName>
</protein>
<evidence type="ECO:0000313" key="2">
    <source>
        <dbReference type="Proteomes" id="UP000836387"/>
    </source>
</evidence>
<reference evidence="1" key="1">
    <citation type="submission" date="2020-04" db="EMBL/GenBank/DDBJ databases">
        <authorList>
            <person name="Broberg M."/>
        </authorList>
    </citation>
    <scope>NUCLEOTIDE SEQUENCE</scope>
</reference>
<sequence>MSLCMLVVSVVVASTARCSNHAIYPKAPDSSTNSSSAPANTSSKSQGDYTDESDCDACMSAQAQGSNEPCYLCKNKYALSYFHTNALPITSLLQQFHMTLELLEIYNEENHTIQVSSWIYPTSCFTQDTTGLVFKGFKYVAVDFSSLSYAASTGNLALTKALLQSRQLGRNPDLTDATKALSIAGFFGQFSVVTLLLSMGVRAHSHVWYNILHAAAYHGQFSLMEDLVCKYKIDANVEDQFGATPILCAIGGQCQILAGRSIGKLIELGANPNHNITGRSYADYAKAMGKDELASLIKLMTENAIIPIKASQGEEESPFQITGGSEQ</sequence>
<organism evidence="1 2">
    <name type="scientific">Clonostachys rosea f. rosea IK726</name>
    <dbReference type="NCBI Taxonomy" id="1349383"/>
    <lineage>
        <taxon>Eukaryota</taxon>
        <taxon>Fungi</taxon>
        <taxon>Dikarya</taxon>
        <taxon>Ascomycota</taxon>
        <taxon>Pezizomycotina</taxon>
        <taxon>Sordariomycetes</taxon>
        <taxon>Hypocreomycetidae</taxon>
        <taxon>Hypocreales</taxon>
        <taxon>Bionectriaceae</taxon>
        <taxon>Clonostachys</taxon>
    </lineage>
</organism>
<keyword evidence="2" id="KW-1185">Reference proteome</keyword>
<reference evidence="1" key="2">
    <citation type="submission" date="2021-10" db="EMBL/GenBank/DDBJ databases">
        <authorList>
            <person name="Piombo E."/>
        </authorList>
    </citation>
    <scope>NUCLEOTIDE SEQUENCE</scope>
</reference>
<dbReference type="Proteomes" id="UP000836387">
    <property type="component" value="Unassembled WGS sequence"/>
</dbReference>
<evidence type="ECO:0000313" key="1">
    <source>
        <dbReference type="EMBL" id="CAG9955951.1"/>
    </source>
</evidence>
<gene>
    <name evidence="1" type="ORF">CRV2_00017623</name>
</gene>